<protein>
    <submittedName>
        <fullName evidence="1">GEM-like protein 4</fullName>
    </submittedName>
</protein>
<name>A0ACB8LES1_CITSI</name>
<dbReference type="EMBL" id="CM039173">
    <property type="protein sequence ID" value="KAH9771802.1"/>
    <property type="molecule type" value="Genomic_DNA"/>
</dbReference>
<proteinExistence type="predicted"/>
<dbReference type="Proteomes" id="UP000829398">
    <property type="component" value="Chromosome 4"/>
</dbReference>
<reference evidence="2" key="1">
    <citation type="journal article" date="2023" name="Hortic. Res.">
        <title>A chromosome-level phased genome enabling allele-level studies in sweet orange: a case study on citrus Huanglongbing tolerance.</title>
        <authorList>
            <person name="Wu B."/>
            <person name="Yu Q."/>
            <person name="Deng Z."/>
            <person name="Duan Y."/>
            <person name="Luo F."/>
            <person name="Gmitter F. Jr."/>
        </authorList>
    </citation>
    <scope>NUCLEOTIDE SEQUENCE [LARGE SCALE GENOMIC DNA]</scope>
    <source>
        <strain evidence="2">cv. Valencia</strain>
    </source>
</reference>
<accession>A0ACB8LES1</accession>
<organism evidence="1 2">
    <name type="scientific">Citrus sinensis</name>
    <name type="common">Sweet orange</name>
    <name type="synonym">Citrus aurantium var. sinensis</name>
    <dbReference type="NCBI Taxonomy" id="2711"/>
    <lineage>
        <taxon>Eukaryota</taxon>
        <taxon>Viridiplantae</taxon>
        <taxon>Streptophyta</taxon>
        <taxon>Embryophyta</taxon>
        <taxon>Tracheophyta</taxon>
        <taxon>Spermatophyta</taxon>
        <taxon>Magnoliopsida</taxon>
        <taxon>eudicotyledons</taxon>
        <taxon>Gunneridae</taxon>
        <taxon>Pentapetalae</taxon>
        <taxon>rosids</taxon>
        <taxon>malvids</taxon>
        <taxon>Sapindales</taxon>
        <taxon>Rutaceae</taxon>
        <taxon>Aurantioideae</taxon>
        <taxon>Citrus</taxon>
    </lineage>
</organism>
<sequence length="769" mass="87536">MSSINPLLFILVKNELTGENYLDWKRNLFNILTAKGSKYVLTQPCPPEPSLYDYRNQREPYEKWCEANKMAKRYILASISVELHKKHRSMETATEIMASLHQMFGQNTHFAREAALKRITDTKMEEGTKVRDHVLKMMDYLNEVEIHGVQINDTSKINMVIESLPDTFKEFKKNFIIAENFLKKDSLQGLSRKTRMSKQELGSANCPLKEVASQKASVTNVDRRVTGRKIVLRLLKSEQEEQQQSADQYRIILEQPSLLEPRRSGRGASRSTREKIGVVGMVETFKARLVAEGFTQKEGIDYKETFSPVAMLKSIRILLSIAAVLDYEIWQMDVKTAFHNGHLEENIYIQQPDGFIQKGQEHMVCKLQRSINGLKQASRSWNIRFDQAIKSLGFIQNIDEPCVYKKIQEKFVAFLVLCVDHILLIGNDIGVLTTIKSWLAKQFDMKDLGEASYILDSITKAEYVATSEAAKEAIWLCKFLRNLEVVPVVTAPLKLFCDNGGAQGQRERYNFQDAKLVDACVQNADGYCYEPSRVLWCEEVMEIPVSSTAYSVQKLSSMKLLPACTHDQCRIHSSLANGSPTNKQRKVGSVLKRVNKLGKRADNFASGVKEHVRLGPKITETVKGKLSLGAKILQVGGLEKIFKQLFAVKEEEKLLKACQCYLSTTAGPIAGLLFISTDKVAFCSERSLKFYSSKGELIRVHYKVLIPLSKIKRVNQSVNMKKQSEKYIEVYTVDGFDFWFMGFLNYQKAFKYLQQAISQSCTDDVQVTY</sequence>
<comment type="caution">
    <text evidence="1">The sequence shown here is derived from an EMBL/GenBank/DDBJ whole genome shotgun (WGS) entry which is preliminary data.</text>
</comment>
<keyword evidence="2" id="KW-1185">Reference proteome</keyword>
<evidence type="ECO:0000313" key="1">
    <source>
        <dbReference type="EMBL" id="KAH9771802.1"/>
    </source>
</evidence>
<evidence type="ECO:0000313" key="2">
    <source>
        <dbReference type="Proteomes" id="UP000829398"/>
    </source>
</evidence>
<gene>
    <name evidence="1" type="ORF">KPL71_012822</name>
</gene>